<keyword evidence="1" id="KW-0732">Signal</keyword>
<proteinExistence type="predicted"/>
<evidence type="ECO:0000313" key="2">
    <source>
        <dbReference type="EMBL" id="MBP2418056.1"/>
    </source>
</evidence>
<dbReference type="RefSeq" id="WP_210057276.1">
    <property type="nucleotide sequence ID" value="NZ_BAAAMH010000010.1"/>
</dbReference>
<evidence type="ECO:0000313" key="3">
    <source>
        <dbReference type="Proteomes" id="UP000758168"/>
    </source>
</evidence>
<dbReference type="InterPro" id="IPR015943">
    <property type="entry name" value="WD40/YVTN_repeat-like_dom_sf"/>
</dbReference>
<feature type="chain" id="PRO_5046621780" evidence="1">
    <location>
        <begin position="32"/>
        <end position="410"/>
    </location>
</feature>
<dbReference type="NCBIfam" id="NF038015">
    <property type="entry name" value="AztD"/>
    <property type="match status" value="1"/>
</dbReference>
<dbReference type="EMBL" id="JAGIOB010000001">
    <property type="protein sequence ID" value="MBP2418056.1"/>
    <property type="molecule type" value="Genomic_DNA"/>
</dbReference>
<protein>
    <submittedName>
        <fullName evidence="2">DNA-binding beta-propeller fold protein YncE</fullName>
    </submittedName>
</protein>
<comment type="caution">
    <text evidence="2">The sequence shown here is derived from an EMBL/GenBank/DDBJ whole genome shotgun (WGS) entry which is preliminary data.</text>
</comment>
<dbReference type="GO" id="GO:0003677">
    <property type="term" value="F:DNA binding"/>
    <property type="evidence" value="ECO:0007669"/>
    <property type="project" value="UniProtKB-KW"/>
</dbReference>
<dbReference type="PROSITE" id="PS51257">
    <property type="entry name" value="PROKAR_LIPOPROTEIN"/>
    <property type="match status" value="1"/>
</dbReference>
<sequence length="410" mass="41838">MHPTSLRRAKLPVLALGTALALAACSSSTGAAPAAGPSSSAASASTSPSPAAAGARLALSYTGGIMVLDGTTLEPVAELESEEFTRLNPAGDGRHVMVTMSKGFQVLDTGAGTGGPAELTDRVFEADTPGHVVRHGGKTVLYADGTSDTTIFDTAALATAEGLPERETVEGTEAHHGVSVVLEDGTFLTTVGNADGRNGIEVRDAAGKKIAESDDCPGVHGEGTAQGEAVVFGCEDGALLYSDGTITKLDAPDEPYGRMGNAYVSETSPVVVGDYKDDADAEGYLLDQVTLIDTAEKTLEVVDLPEGVEYTFRDVARGPGEMASIIGTDGSVHVLDPENGEITQSIPVIAAWEGPAEWQDPHPAIVVDGDVAYVTEPAANKVHAVDLTSGEVTATGALDVTPNELAVAAG</sequence>
<name>A0ABS4ZAM9_9ACTN</name>
<feature type="signal peptide" evidence="1">
    <location>
        <begin position="1"/>
        <end position="31"/>
    </location>
</feature>
<organism evidence="2 3">
    <name type="scientific">Microlunatus capsulatus</name>
    <dbReference type="NCBI Taxonomy" id="99117"/>
    <lineage>
        <taxon>Bacteria</taxon>
        <taxon>Bacillati</taxon>
        <taxon>Actinomycetota</taxon>
        <taxon>Actinomycetes</taxon>
        <taxon>Propionibacteriales</taxon>
        <taxon>Propionibacteriaceae</taxon>
        <taxon>Microlunatus</taxon>
    </lineage>
</organism>
<keyword evidence="2" id="KW-0238">DNA-binding</keyword>
<dbReference type="SUPFAM" id="SSF50969">
    <property type="entry name" value="YVTN repeat-like/Quinoprotein amine dehydrogenase"/>
    <property type="match status" value="1"/>
</dbReference>
<keyword evidence="3" id="KW-1185">Reference proteome</keyword>
<dbReference type="InterPro" id="IPR011044">
    <property type="entry name" value="Quino_amine_DH_bsu"/>
</dbReference>
<reference evidence="2 3" key="1">
    <citation type="submission" date="2021-03" db="EMBL/GenBank/DDBJ databases">
        <title>Sequencing the genomes of 1000 actinobacteria strains.</title>
        <authorList>
            <person name="Klenk H.-P."/>
        </authorList>
    </citation>
    <scope>NUCLEOTIDE SEQUENCE [LARGE SCALE GENOMIC DNA]</scope>
    <source>
        <strain evidence="2 3">DSM 12936</strain>
    </source>
</reference>
<dbReference type="InterPro" id="IPR047697">
    <property type="entry name" value="AztD-like"/>
</dbReference>
<accession>A0ABS4ZAM9</accession>
<dbReference type="Gene3D" id="2.130.10.10">
    <property type="entry name" value="YVTN repeat-like/Quinoprotein amine dehydrogenase"/>
    <property type="match status" value="1"/>
</dbReference>
<dbReference type="Proteomes" id="UP000758168">
    <property type="component" value="Unassembled WGS sequence"/>
</dbReference>
<evidence type="ECO:0000256" key="1">
    <source>
        <dbReference type="SAM" id="SignalP"/>
    </source>
</evidence>
<gene>
    <name evidence="2" type="ORF">JOF54_002978</name>
</gene>